<name>A0A265N6E4_9BACI</name>
<dbReference type="InterPro" id="IPR014284">
    <property type="entry name" value="RNA_pol_sigma-70_dom"/>
</dbReference>
<keyword evidence="4" id="KW-0804">Transcription</keyword>
<gene>
    <name evidence="7" type="ORF">CIL03_15950</name>
</gene>
<dbReference type="InterPro" id="IPR039425">
    <property type="entry name" value="RNA_pol_sigma-70-like"/>
</dbReference>
<evidence type="ECO:0000256" key="4">
    <source>
        <dbReference type="ARBA" id="ARBA00023163"/>
    </source>
</evidence>
<dbReference type="OrthoDB" id="9782703at2"/>
<comment type="caution">
    <text evidence="7">The sequence shown here is derived from an EMBL/GenBank/DDBJ whole genome shotgun (WGS) entry which is preliminary data.</text>
</comment>
<evidence type="ECO:0000256" key="1">
    <source>
        <dbReference type="ARBA" id="ARBA00010641"/>
    </source>
</evidence>
<dbReference type="InterPro" id="IPR013324">
    <property type="entry name" value="RNA_pol_sigma_r3/r4-like"/>
</dbReference>
<keyword evidence="8" id="KW-1185">Reference proteome</keyword>
<dbReference type="SUPFAM" id="SSF88946">
    <property type="entry name" value="Sigma2 domain of RNA polymerase sigma factors"/>
    <property type="match status" value="1"/>
</dbReference>
<dbReference type="NCBIfam" id="TIGR02937">
    <property type="entry name" value="sigma70-ECF"/>
    <property type="match status" value="1"/>
</dbReference>
<dbReference type="RefSeq" id="WP_094886884.1">
    <property type="nucleotide sequence ID" value="NZ_NPMS01000009.1"/>
</dbReference>
<dbReference type="EMBL" id="NPMS01000009">
    <property type="protein sequence ID" value="OZU87582.1"/>
    <property type="molecule type" value="Genomic_DNA"/>
</dbReference>
<dbReference type="GO" id="GO:0003677">
    <property type="term" value="F:DNA binding"/>
    <property type="evidence" value="ECO:0007669"/>
    <property type="project" value="InterPro"/>
</dbReference>
<evidence type="ECO:0000313" key="8">
    <source>
        <dbReference type="Proteomes" id="UP000216498"/>
    </source>
</evidence>
<dbReference type="PANTHER" id="PTHR43133">
    <property type="entry name" value="RNA POLYMERASE ECF-TYPE SIGMA FACTO"/>
    <property type="match status" value="1"/>
</dbReference>
<dbReference type="SUPFAM" id="SSF88659">
    <property type="entry name" value="Sigma3 and sigma4 domains of RNA polymerase sigma factors"/>
    <property type="match status" value="1"/>
</dbReference>
<dbReference type="InterPro" id="IPR013325">
    <property type="entry name" value="RNA_pol_sigma_r2"/>
</dbReference>
<organism evidence="7 8">
    <name type="scientific">Virgibacillus indicus</name>
    <dbReference type="NCBI Taxonomy" id="2024554"/>
    <lineage>
        <taxon>Bacteria</taxon>
        <taxon>Bacillati</taxon>
        <taxon>Bacillota</taxon>
        <taxon>Bacilli</taxon>
        <taxon>Bacillales</taxon>
        <taxon>Bacillaceae</taxon>
        <taxon>Virgibacillus</taxon>
    </lineage>
</organism>
<dbReference type="GO" id="GO:0006352">
    <property type="term" value="P:DNA-templated transcription initiation"/>
    <property type="evidence" value="ECO:0007669"/>
    <property type="project" value="InterPro"/>
</dbReference>
<accession>A0A265N6E4</accession>
<dbReference type="Gene3D" id="1.10.10.10">
    <property type="entry name" value="Winged helix-like DNA-binding domain superfamily/Winged helix DNA-binding domain"/>
    <property type="match status" value="1"/>
</dbReference>
<dbReference type="Pfam" id="PF08281">
    <property type="entry name" value="Sigma70_r4_2"/>
    <property type="match status" value="1"/>
</dbReference>
<evidence type="ECO:0000259" key="5">
    <source>
        <dbReference type="Pfam" id="PF04542"/>
    </source>
</evidence>
<dbReference type="Proteomes" id="UP000216498">
    <property type="component" value="Unassembled WGS sequence"/>
</dbReference>
<dbReference type="Gene3D" id="1.10.1740.10">
    <property type="match status" value="1"/>
</dbReference>
<dbReference type="PANTHER" id="PTHR43133:SF60">
    <property type="entry name" value="RNA POLYMERASE SIGMA FACTOR SIGV"/>
    <property type="match status" value="1"/>
</dbReference>
<comment type="similarity">
    <text evidence="1">Belongs to the sigma-70 factor family. ECF subfamily.</text>
</comment>
<dbReference type="Pfam" id="PF04542">
    <property type="entry name" value="Sigma70_r2"/>
    <property type="match status" value="1"/>
</dbReference>
<keyword evidence="3" id="KW-0731">Sigma factor</keyword>
<evidence type="ECO:0000256" key="2">
    <source>
        <dbReference type="ARBA" id="ARBA00023015"/>
    </source>
</evidence>
<sequence>MIVIKKLVKKAQKGNDKAFLKIFLQYEEDVYRTAYFYVKNQHDALDVVQETAYKAFKNIGTIKNPEYIKSWVIRIAISCAIDLIRKNKKIVHLHPQHAEFIGTEDEDIPLSVSLKDLLNELNEADKNIVLMKYYFGYTFQEISEMEGMPLGTVKSNLYRTLEKLRNQVRRDDLYEQ</sequence>
<evidence type="ECO:0000259" key="6">
    <source>
        <dbReference type="Pfam" id="PF08281"/>
    </source>
</evidence>
<dbReference type="CDD" id="cd06171">
    <property type="entry name" value="Sigma70_r4"/>
    <property type="match status" value="1"/>
</dbReference>
<reference evidence="7 8" key="1">
    <citation type="submission" date="2017-08" db="EMBL/GenBank/DDBJ databases">
        <title>Virgibacillus indicus sp. nov. and Virgibacillus profoundi sp. nov, two moderately halophilic bacteria isolated from marine sediment by using the Microfluidic Streak Plate.</title>
        <authorList>
            <person name="Xu B."/>
            <person name="Hu B."/>
            <person name="Wang J."/>
            <person name="Zhu Y."/>
            <person name="Huang L."/>
            <person name="Du W."/>
            <person name="Huang Y."/>
        </authorList>
    </citation>
    <scope>NUCLEOTIDE SEQUENCE [LARGE SCALE GENOMIC DNA]</scope>
    <source>
        <strain evidence="7 8">IO3-P2-C2</strain>
    </source>
</reference>
<protein>
    <submittedName>
        <fullName evidence="7">RNA polymerase</fullName>
    </submittedName>
</protein>
<dbReference type="GO" id="GO:0016987">
    <property type="term" value="F:sigma factor activity"/>
    <property type="evidence" value="ECO:0007669"/>
    <property type="project" value="UniProtKB-KW"/>
</dbReference>
<keyword evidence="2" id="KW-0805">Transcription regulation</keyword>
<dbReference type="InterPro" id="IPR013249">
    <property type="entry name" value="RNA_pol_sigma70_r4_t2"/>
</dbReference>
<dbReference type="AlphaFoldDB" id="A0A265N6E4"/>
<feature type="domain" description="RNA polymerase sigma factor 70 region 4 type 2" evidence="6">
    <location>
        <begin position="113"/>
        <end position="164"/>
    </location>
</feature>
<evidence type="ECO:0000256" key="3">
    <source>
        <dbReference type="ARBA" id="ARBA00023082"/>
    </source>
</evidence>
<evidence type="ECO:0000313" key="7">
    <source>
        <dbReference type="EMBL" id="OZU87582.1"/>
    </source>
</evidence>
<dbReference type="InterPro" id="IPR007627">
    <property type="entry name" value="RNA_pol_sigma70_r2"/>
</dbReference>
<proteinExistence type="inferred from homology"/>
<dbReference type="InterPro" id="IPR036388">
    <property type="entry name" value="WH-like_DNA-bd_sf"/>
</dbReference>
<feature type="domain" description="RNA polymerase sigma-70 region 2" evidence="5">
    <location>
        <begin position="23"/>
        <end position="89"/>
    </location>
</feature>